<accession>A0A4Y9ILT2</accession>
<dbReference type="AlphaFoldDB" id="A0A4Y9ILT2"/>
<dbReference type="Proteomes" id="UP000298285">
    <property type="component" value="Unassembled WGS sequence"/>
</dbReference>
<comment type="caution">
    <text evidence="1">The sequence shown here is derived from an EMBL/GenBank/DDBJ whole genome shotgun (WGS) entry which is preliminary data.</text>
</comment>
<organism evidence="1 2">
    <name type="scientific">Dysgonomonas mossii</name>
    <dbReference type="NCBI Taxonomy" id="163665"/>
    <lineage>
        <taxon>Bacteria</taxon>
        <taxon>Pseudomonadati</taxon>
        <taxon>Bacteroidota</taxon>
        <taxon>Bacteroidia</taxon>
        <taxon>Bacteroidales</taxon>
        <taxon>Dysgonomonadaceae</taxon>
        <taxon>Dysgonomonas</taxon>
    </lineage>
</organism>
<evidence type="ECO:0000313" key="2">
    <source>
        <dbReference type="Proteomes" id="UP000298285"/>
    </source>
</evidence>
<dbReference type="PROSITE" id="PS51257">
    <property type="entry name" value="PROKAR_LIPOPROTEIN"/>
    <property type="match status" value="1"/>
</dbReference>
<name>A0A4Y9ILT2_9BACT</name>
<sequence>MSASKLHRILLIFSVIFISACSNSKPVWEYLADNPLEADIIIKIDDKEYTIPAKSSLPIGITQGKHTLTYKGNSVNFVTKVNSNKSVTIMNPTLSNYMLHANFYVMENVQDKSVDNIYDENSVEYQASSGIVKLPVQVLNTLFLEKAHTPWMFGLDENAKDQISVSYAHKQNVIRKLYREQDYKKEFAGELPEGIIFPTNTKRLSEQPAYTFPAQSLECDCNAANNYMKELESSWQSIISNPDNIYQDLAKLYSEASRQQTASSELKKQCGSRFNPGLDDKAFSEALSRMSEEMKYLSDASSFIVK</sequence>
<proteinExistence type="predicted"/>
<protein>
    <submittedName>
        <fullName evidence="1">Uncharacterized protein</fullName>
    </submittedName>
</protein>
<gene>
    <name evidence="1" type="ORF">E4T88_12370</name>
</gene>
<evidence type="ECO:0000313" key="1">
    <source>
        <dbReference type="EMBL" id="TFU88665.1"/>
    </source>
</evidence>
<dbReference type="EMBL" id="SPPK01000004">
    <property type="protein sequence ID" value="TFU88665.1"/>
    <property type="molecule type" value="Genomic_DNA"/>
</dbReference>
<dbReference type="RefSeq" id="WP_135105873.1">
    <property type="nucleotide sequence ID" value="NZ_JADGKW010000004.1"/>
</dbReference>
<reference evidence="1 2" key="1">
    <citation type="submission" date="2019-03" db="EMBL/GenBank/DDBJ databases">
        <title>Diversity of the mouse oral microbiome.</title>
        <authorList>
            <person name="Joseph S."/>
            <person name="Aduse-Opoku J."/>
            <person name="Curtis M."/>
            <person name="Wade W."/>
            <person name="Hashim A."/>
        </authorList>
    </citation>
    <scope>NUCLEOTIDE SEQUENCE [LARGE SCALE GENOMIC DNA]</scope>
    <source>
        <strain evidence="1 2">P11</strain>
    </source>
</reference>
<dbReference type="OrthoDB" id="1414972at2"/>